<evidence type="ECO:0000313" key="1">
    <source>
        <dbReference type="EMBL" id="RPE71376.1"/>
    </source>
</evidence>
<accession>A0A3N4UL53</accession>
<dbReference type="OrthoDB" id="9777291at2"/>
<gene>
    <name evidence="1" type="ORF">EDD53_0494</name>
</gene>
<dbReference type="RefSeq" id="WP_123791600.1">
    <property type="nucleotide sequence ID" value="NZ_RKQK01000001.1"/>
</dbReference>
<dbReference type="Gene3D" id="3.40.50.300">
    <property type="entry name" value="P-loop containing nucleotide triphosphate hydrolases"/>
    <property type="match status" value="1"/>
</dbReference>
<evidence type="ECO:0008006" key="3">
    <source>
        <dbReference type="Google" id="ProtNLM"/>
    </source>
</evidence>
<protein>
    <recommendedName>
        <fullName evidence="3">ATPase</fullName>
    </recommendedName>
</protein>
<proteinExistence type="predicted"/>
<keyword evidence="2" id="KW-1185">Reference proteome</keyword>
<sequence>MSKTAGQAWAENSQKKIILFGMSGLGKTHVSNMLRDTGDWYHYSVDYRIATRHLGEAIDDNLKAEAMKVPVLREQLLSDSIFIKSNVSFNNLAPVSHFLGKPGDPDKGGLPIEEYKARQNQFRAAEIAALMDTEHFIDRAQSLYNYPHFICDTGGSICEWVDADDPNDPILTPLSQQALLVWIKGSDEHTEELVRRFDRAPKPMAYQPAFLDAIWDEYLVEKSISPDAVNPDDFIRYTYARALAHRQPRYQAMADKWGVTIRAEDVAKATTPQAFCDVISQALG</sequence>
<name>A0A3N4UL53_9RHOB</name>
<dbReference type="InterPro" id="IPR027417">
    <property type="entry name" value="P-loop_NTPase"/>
</dbReference>
<dbReference type="Proteomes" id="UP000269689">
    <property type="component" value="Unassembled WGS sequence"/>
</dbReference>
<dbReference type="SUPFAM" id="SSF52540">
    <property type="entry name" value="P-loop containing nucleoside triphosphate hydrolases"/>
    <property type="match status" value="1"/>
</dbReference>
<comment type="caution">
    <text evidence="1">The sequence shown here is derived from an EMBL/GenBank/DDBJ whole genome shotgun (WGS) entry which is preliminary data.</text>
</comment>
<reference evidence="1 2" key="1">
    <citation type="submission" date="2018-11" db="EMBL/GenBank/DDBJ databases">
        <title>Genomic Encyclopedia of Type Strains, Phase IV (KMG-IV): sequencing the most valuable type-strain genomes for metagenomic binning, comparative biology and taxonomic classification.</title>
        <authorList>
            <person name="Goeker M."/>
        </authorList>
    </citation>
    <scope>NUCLEOTIDE SEQUENCE [LARGE SCALE GENOMIC DNA]</scope>
    <source>
        <strain evidence="1 2">DSM 104731</strain>
    </source>
</reference>
<dbReference type="EMBL" id="RKQK01000001">
    <property type="protein sequence ID" value="RPE71376.1"/>
    <property type="molecule type" value="Genomic_DNA"/>
</dbReference>
<evidence type="ECO:0000313" key="2">
    <source>
        <dbReference type="Proteomes" id="UP000269689"/>
    </source>
</evidence>
<dbReference type="AlphaFoldDB" id="A0A3N4UL53"/>
<organism evidence="1 2">
    <name type="scientific">Pacificibacter maritimus</name>
    <dbReference type="NCBI Taxonomy" id="762213"/>
    <lineage>
        <taxon>Bacteria</taxon>
        <taxon>Pseudomonadati</taxon>
        <taxon>Pseudomonadota</taxon>
        <taxon>Alphaproteobacteria</taxon>
        <taxon>Rhodobacterales</taxon>
        <taxon>Roseobacteraceae</taxon>
        <taxon>Pacificibacter</taxon>
    </lineage>
</organism>